<evidence type="ECO:0000256" key="2">
    <source>
        <dbReference type="ARBA" id="ARBA00022741"/>
    </source>
</evidence>
<organism evidence="10 11">
    <name type="scientific">Engelhardtia mirabilis</name>
    <dbReference type="NCBI Taxonomy" id="2528011"/>
    <lineage>
        <taxon>Bacteria</taxon>
        <taxon>Pseudomonadati</taxon>
        <taxon>Planctomycetota</taxon>
        <taxon>Planctomycetia</taxon>
        <taxon>Planctomycetia incertae sedis</taxon>
        <taxon>Engelhardtia</taxon>
    </lineage>
</organism>
<dbReference type="InterPro" id="IPR017441">
    <property type="entry name" value="Protein_kinase_ATP_BS"/>
</dbReference>
<evidence type="ECO:0000256" key="3">
    <source>
        <dbReference type="ARBA" id="ARBA00022777"/>
    </source>
</evidence>
<dbReference type="Pfam" id="PF00069">
    <property type="entry name" value="Pkinase"/>
    <property type="match status" value="1"/>
</dbReference>
<dbReference type="PANTHER" id="PTHR43289:SF34">
    <property type="entry name" value="SERINE_THREONINE-PROTEIN KINASE YBDM-RELATED"/>
    <property type="match status" value="1"/>
</dbReference>
<dbReference type="SUPFAM" id="SSF48452">
    <property type="entry name" value="TPR-like"/>
    <property type="match status" value="2"/>
</dbReference>
<dbReference type="SMART" id="SM00220">
    <property type="entry name" value="S_TKc"/>
    <property type="match status" value="1"/>
</dbReference>
<keyword evidence="8" id="KW-0472">Membrane</keyword>
<evidence type="ECO:0000256" key="7">
    <source>
        <dbReference type="SAM" id="MobiDB-lite"/>
    </source>
</evidence>
<reference evidence="10 11" key="1">
    <citation type="submission" date="2019-02" db="EMBL/GenBank/DDBJ databases">
        <title>Deep-cultivation of Planctomycetes and their phenomic and genomic characterization uncovers novel biology.</title>
        <authorList>
            <person name="Wiegand S."/>
            <person name="Jogler M."/>
            <person name="Boedeker C."/>
            <person name="Pinto D."/>
            <person name="Vollmers J."/>
            <person name="Rivas-Marin E."/>
            <person name="Kohn T."/>
            <person name="Peeters S.H."/>
            <person name="Heuer A."/>
            <person name="Rast P."/>
            <person name="Oberbeckmann S."/>
            <person name="Bunk B."/>
            <person name="Jeske O."/>
            <person name="Meyerdierks A."/>
            <person name="Storesund J.E."/>
            <person name="Kallscheuer N."/>
            <person name="Luecker S."/>
            <person name="Lage O.M."/>
            <person name="Pohl T."/>
            <person name="Merkel B.J."/>
            <person name="Hornburger P."/>
            <person name="Mueller R.-W."/>
            <person name="Bruemmer F."/>
            <person name="Labrenz M."/>
            <person name="Spormann A.M."/>
            <person name="Op den Camp H."/>
            <person name="Overmann J."/>
            <person name="Amann R."/>
            <person name="Jetten M.S.M."/>
            <person name="Mascher T."/>
            <person name="Medema M.H."/>
            <person name="Devos D.P."/>
            <person name="Kaster A.-K."/>
            <person name="Ovreas L."/>
            <person name="Rohde M."/>
            <person name="Galperin M.Y."/>
            <person name="Jogler C."/>
        </authorList>
    </citation>
    <scope>NUCLEOTIDE SEQUENCE [LARGE SCALE GENOMIC DNA]</scope>
    <source>
        <strain evidence="10 11">Pla133</strain>
    </source>
</reference>
<dbReference type="Pfam" id="PF13424">
    <property type="entry name" value="TPR_12"/>
    <property type="match status" value="1"/>
</dbReference>
<dbReference type="PROSITE" id="PS50011">
    <property type="entry name" value="PROTEIN_KINASE_DOM"/>
    <property type="match status" value="1"/>
</dbReference>
<feature type="coiled-coil region" evidence="6">
    <location>
        <begin position="403"/>
        <end position="430"/>
    </location>
</feature>
<dbReference type="EMBL" id="CP036287">
    <property type="protein sequence ID" value="QDU70044.1"/>
    <property type="molecule type" value="Genomic_DNA"/>
</dbReference>
<dbReference type="SUPFAM" id="SSF56112">
    <property type="entry name" value="Protein kinase-like (PK-like)"/>
    <property type="match status" value="1"/>
</dbReference>
<dbReference type="InterPro" id="IPR011990">
    <property type="entry name" value="TPR-like_helical_dom_sf"/>
</dbReference>
<dbReference type="KEGG" id="pbap:Pla133_51670"/>
<dbReference type="Gene3D" id="1.10.510.10">
    <property type="entry name" value="Transferase(Phosphotransferase) domain 1"/>
    <property type="match status" value="1"/>
</dbReference>
<feature type="region of interest" description="Disordered" evidence="7">
    <location>
        <begin position="51"/>
        <end position="70"/>
    </location>
</feature>
<keyword evidence="8" id="KW-1133">Transmembrane helix</keyword>
<dbReference type="CDD" id="cd14014">
    <property type="entry name" value="STKc_PknB_like"/>
    <property type="match status" value="1"/>
</dbReference>
<evidence type="ECO:0000256" key="4">
    <source>
        <dbReference type="ARBA" id="ARBA00022840"/>
    </source>
</evidence>
<dbReference type="InterPro" id="IPR011009">
    <property type="entry name" value="Kinase-like_dom_sf"/>
</dbReference>
<dbReference type="EC" id="2.7.11.1" evidence="10"/>
<feature type="transmembrane region" description="Helical" evidence="8">
    <location>
        <begin position="366"/>
        <end position="390"/>
    </location>
</feature>
<dbReference type="Proteomes" id="UP000316921">
    <property type="component" value="Chromosome"/>
</dbReference>
<keyword evidence="4 5" id="KW-0067">ATP-binding</keyword>
<dbReference type="RefSeq" id="WP_145070510.1">
    <property type="nucleotide sequence ID" value="NZ_CP036287.1"/>
</dbReference>
<evidence type="ECO:0000313" key="10">
    <source>
        <dbReference type="EMBL" id="QDU70044.1"/>
    </source>
</evidence>
<keyword evidence="3 10" id="KW-0418">Kinase</keyword>
<dbReference type="PROSITE" id="PS00108">
    <property type="entry name" value="PROTEIN_KINASE_ST"/>
    <property type="match status" value="1"/>
</dbReference>
<feature type="domain" description="Protein kinase" evidence="9">
    <location>
        <begin position="72"/>
        <end position="346"/>
    </location>
</feature>
<evidence type="ECO:0000256" key="1">
    <source>
        <dbReference type="ARBA" id="ARBA00022679"/>
    </source>
</evidence>
<evidence type="ECO:0000256" key="6">
    <source>
        <dbReference type="SAM" id="Coils"/>
    </source>
</evidence>
<evidence type="ECO:0000259" key="9">
    <source>
        <dbReference type="PROSITE" id="PS50011"/>
    </source>
</evidence>
<dbReference type="InterPro" id="IPR000719">
    <property type="entry name" value="Prot_kinase_dom"/>
</dbReference>
<keyword evidence="11" id="KW-1185">Reference proteome</keyword>
<dbReference type="Gene3D" id="3.30.200.20">
    <property type="entry name" value="Phosphorylase Kinase, domain 1"/>
    <property type="match status" value="1"/>
</dbReference>
<keyword evidence="6" id="KW-0175">Coiled coil</keyword>
<keyword evidence="2 5" id="KW-0547">Nucleotide-binding</keyword>
<name>A0A518BSU6_9BACT</name>
<dbReference type="GO" id="GO:0005524">
    <property type="term" value="F:ATP binding"/>
    <property type="evidence" value="ECO:0007669"/>
    <property type="project" value="UniProtKB-UniRule"/>
</dbReference>
<evidence type="ECO:0000313" key="11">
    <source>
        <dbReference type="Proteomes" id="UP000316921"/>
    </source>
</evidence>
<dbReference type="GO" id="GO:0004674">
    <property type="term" value="F:protein serine/threonine kinase activity"/>
    <property type="evidence" value="ECO:0007669"/>
    <property type="project" value="UniProtKB-EC"/>
</dbReference>
<dbReference type="Gene3D" id="1.25.40.10">
    <property type="entry name" value="Tetratricopeptide repeat domain"/>
    <property type="match status" value="2"/>
</dbReference>
<dbReference type="AlphaFoldDB" id="A0A518BSU6"/>
<sequence length="955" mass="103099">MTNGTDAELWRRAWALCDEAEGTSPAALDAWLAERCGGDVQLELAVRQLLGSGDEPDDGPRVVAAPDTMGPYRLEEPIGSGGMGQVFRARHLELDRVAAVKLLPADVAGVGRAGERFRREARLLARLDHPGIVRVFEAGTGEDVGGRPLAWFAMELVESPRTLTDYVRDERPDAAELLRIFLEVGDAVAHAHASGVLHRDLKPSNLLVDGCGHARVIDFGIGEEAEAGAAGLTRAGSLIGTLNYLAPERLDGERADARSDVYALGLVFEEAVTGAPRFDHPSTGSGLAALREAQGRPAPALESLAAVPPELGWIVAAATDPDPARRYADAAAMAADLRRLQRHEPLVAVPAGRVYRARLFARRNRGLVVAASLVLFTLSLGLVVSTTALVRESDALIREQAAVKQVQTALDGERAALAEAQAAEAEQRREAQANGDLVRFFRGVFERTPARADGEPPYTLDQALDDAWDQSRVVHAQQTDPLLRGRVQALVGAIFARRAQWERAHDLLSEATAEFEGAGAEWTDNWLRCQVDRHLTLVQLGRSDELAALDDRLLNLPAGAAVGDEAWLRALTDLFLQSWRIGRDEDGPRYLETILARADRDDPAQLSLALSATHNLAAAITFDDPERALSLYLEVWAWRSAHEPQFTRTYRSVNGAAEILVTSGRVTEGLGWIDEALALAAANGFAPGDLDLVTLSETRAKGLQGLGRVEEAAAIFERCLARRRELSGDRDSDVLDAMYGLANTYRQLGRFDEALELDRLSYQLRCEEQGPLHMKSLRVLEHMGLVHLDLGEVARGLELLEQAVQGMSETLGPLHHETLLARSDHVYGLAMSGAVPEAIETQRSLLAELEQQGTASAFELGQHLDVLCALLNGTGEYAQAVDAGRRAVELLASLGELRPRLVQARSNLTQALAGAERGVEARAELERALADAAALGIEGPSQALRARVGALAAGE</sequence>
<keyword evidence="1 10" id="KW-0808">Transferase</keyword>
<gene>
    <name evidence="10" type="primary">prkC_19</name>
    <name evidence="10" type="ORF">Pla133_51670</name>
</gene>
<proteinExistence type="predicted"/>
<dbReference type="PANTHER" id="PTHR43289">
    <property type="entry name" value="MITOGEN-ACTIVATED PROTEIN KINASE KINASE KINASE 20-RELATED"/>
    <property type="match status" value="1"/>
</dbReference>
<evidence type="ECO:0000256" key="8">
    <source>
        <dbReference type="SAM" id="Phobius"/>
    </source>
</evidence>
<feature type="binding site" evidence="5">
    <location>
        <position position="101"/>
    </location>
    <ligand>
        <name>ATP</name>
        <dbReference type="ChEBI" id="CHEBI:30616"/>
    </ligand>
</feature>
<dbReference type="PROSITE" id="PS00107">
    <property type="entry name" value="PROTEIN_KINASE_ATP"/>
    <property type="match status" value="1"/>
</dbReference>
<dbReference type="InterPro" id="IPR008271">
    <property type="entry name" value="Ser/Thr_kinase_AS"/>
</dbReference>
<protein>
    <submittedName>
        <fullName evidence="10">Serine/threonine-protein kinase PrkC</fullName>
        <ecNumber evidence="10">2.7.11.1</ecNumber>
    </submittedName>
</protein>
<keyword evidence="8" id="KW-0812">Transmembrane</keyword>
<evidence type="ECO:0000256" key="5">
    <source>
        <dbReference type="PROSITE-ProRule" id="PRU10141"/>
    </source>
</evidence>
<accession>A0A518BSU6</accession>